<dbReference type="Gene3D" id="3.10.129.10">
    <property type="entry name" value="Hotdog Thioesterase"/>
    <property type="match status" value="1"/>
</dbReference>
<dbReference type="PANTHER" id="PTHR42856:SF1">
    <property type="entry name" value="ACYL-COENZYME A THIOESTERASE PAAI"/>
    <property type="match status" value="1"/>
</dbReference>
<organism evidence="3">
    <name type="scientific">uncultured Aureispira sp</name>
    <dbReference type="NCBI Taxonomy" id="1331704"/>
    <lineage>
        <taxon>Bacteria</taxon>
        <taxon>Pseudomonadati</taxon>
        <taxon>Bacteroidota</taxon>
        <taxon>Saprospiria</taxon>
        <taxon>Saprospirales</taxon>
        <taxon>Saprospiraceae</taxon>
        <taxon>Aureispira</taxon>
        <taxon>environmental samples</taxon>
    </lineage>
</organism>
<protein>
    <submittedName>
        <fullName evidence="3">Phenylacetic acid degradation protein PaaD, thioesterase</fullName>
    </submittedName>
</protein>
<accession>A0A6S6RXZ6</accession>
<dbReference type="AlphaFoldDB" id="A0A6S6RXZ6"/>
<dbReference type="Pfam" id="PF03061">
    <property type="entry name" value="4HBT"/>
    <property type="match status" value="1"/>
</dbReference>
<gene>
    <name evidence="3" type="ORF">HELGO_WM30465</name>
</gene>
<feature type="domain" description="Thioesterase" evidence="2">
    <location>
        <begin position="51"/>
        <end position="124"/>
    </location>
</feature>
<name>A0A6S6RXZ6_9BACT</name>
<dbReference type="CDD" id="cd03443">
    <property type="entry name" value="PaaI_thioesterase"/>
    <property type="match status" value="1"/>
</dbReference>
<proteinExistence type="predicted"/>
<dbReference type="InterPro" id="IPR006683">
    <property type="entry name" value="Thioestr_dom"/>
</dbReference>
<evidence type="ECO:0000256" key="1">
    <source>
        <dbReference type="ARBA" id="ARBA00022801"/>
    </source>
</evidence>
<dbReference type="PANTHER" id="PTHR42856">
    <property type="entry name" value="ACYL-COENZYME A THIOESTERASE PAAI"/>
    <property type="match status" value="1"/>
</dbReference>
<dbReference type="SUPFAM" id="SSF54637">
    <property type="entry name" value="Thioesterase/thiol ester dehydrase-isomerase"/>
    <property type="match status" value="1"/>
</dbReference>
<evidence type="ECO:0000313" key="3">
    <source>
        <dbReference type="EMBL" id="CAA6800951.1"/>
    </source>
</evidence>
<dbReference type="GO" id="GO:0016289">
    <property type="term" value="F:acyl-CoA hydrolase activity"/>
    <property type="evidence" value="ECO:0007669"/>
    <property type="project" value="TreeGrafter"/>
</dbReference>
<reference evidence="3" key="1">
    <citation type="submission" date="2020-01" db="EMBL/GenBank/DDBJ databases">
        <authorList>
            <person name="Meier V. D."/>
            <person name="Meier V D."/>
        </authorList>
    </citation>
    <scope>NUCLEOTIDE SEQUENCE</scope>
    <source>
        <strain evidence="3">HLG_WM_MAG_10</strain>
    </source>
</reference>
<keyword evidence="1" id="KW-0378">Hydrolase</keyword>
<dbReference type="InterPro" id="IPR029069">
    <property type="entry name" value="HotDog_dom_sf"/>
</dbReference>
<dbReference type="NCBIfam" id="TIGR00369">
    <property type="entry name" value="unchar_dom_1"/>
    <property type="match status" value="1"/>
</dbReference>
<dbReference type="InterPro" id="IPR052723">
    <property type="entry name" value="Acyl-CoA_thioesterase_PaaI"/>
</dbReference>
<sequence>MDSKEKAYKIAKEQMYDKDAFSQWLGIEIVALDAGKAVLKMMVRAEMTNGFGIAHGGITYSLADSALAFAANAYGRHSVSVETSISHTQVVKAGDELTATTFEESLNHKIGIYRILIKNQAKETVAIFKGTVYRSSKEWAAT</sequence>
<evidence type="ECO:0000259" key="2">
    <source>
        <dbReference type="Pfam" id="PF03061"/>
    </source>
</evidence>
<dbReference type="EMBL" id="CACVAQ010000058">
    <property type="protein sequence ID" value="CAA6800951.1"/>
    <property type="molecule type" value="Genomic_DNA"/>
</dbReference>
<dbReference type="InterPro" id="IPR003736">
    <property type="entry name" value="PAAI_dom"/>
</dbReference>